<protein>
    <recommendedName>
        <fullName evidence="5">DUF1963 domain-containing protein</fullName>
    </recommendedName>
</protein>
<dbReference type="Gene3D" id="2.30.320.10">
    <property type="entry name" value="YwqG-like"/>
    <property type="match status" value="2"/>
</dbReference>
<organism evidence="3 4">
    <name type="scientific">Novosphingobium pituita</name>
    <dbReference type="NCBI Taxonomy" id="3056842"/>
    <lineage>
        <taxon>Bacteria</taxon>
        <taxon>Pseudomonadati</taxon>
        <taxon>Pseudomonadota</taxon>
        <taxon>Alphaproteobacteria</taxon>
        <taxon>Sphingomonadales</taxon>
        <taxon>Sphingomonadaceae</taxon>
        <taxon>Novosphingobium</taxon>
    </lineage>
</organism>
<keyword evidence="4" id="KW-1185">Reference proteome</keyword>
<dbReference type="SUPFAM" id="SSF103032">
    <property type="entry name" value="Hypothetical protein YwqG"/>
    <property type="match status" value="1"/>
</dbReference>
<dbReference type="EMBL" id="BTFW01000001">
    <property type="protein sequence ID" value="GMM59287.1"/>
    <property type="molecule type" value="Genomic_DNA"/>
</dbReference>
<dbReference type="InterPro" id="IPR015315">
    <property type="entry name" value="DUF1963"/>
</dbReference>
<keyword evidence="2" id="KW-1133">Transmembrane helix</keyword>
<keyword evidence="2" id="KW-0472">Membrane</keyword>
<feature type="compositionally biased region" description="Low complexity" evidence="1">
    <location>
        <begin position="76"/>
        <end position="85"/>
    </location>
</feature>
<gene>
    <name evidence="3" type="ORF">NUTIK01_00640</name>
</gene>
<evidence type="ECO:0008006" key="5">
    <source>
        <dbReference type="Google" id="ProtNLM"/>
    </source>
</evidence>
<name>A0ABQ6P336_9SPHN</name>
<dbReference type="Proteomes" id="UP001187221">
    <property type="component" value="Unassembled WGS sequence"/>
</dbReference>
<dbReference type="RefSeq" id="WP_317973148.1">
    <property type="nucleotide sequence ID" value="NZ_BTFW01000001.1"/>
</dbReference>
<evidence type="ECO:0000256" key="2">
    <source>
        <dbReference type="SAM" id="Phobius"/>
    </source>
</evidence>
<proteinExistence type="predicted"/>
<keyword evidence="2" id="KW-0812">Transmembrane</keyword>
<dbReference type="InterPro" id="IPR035948">
    <property type="entry name" value="YwqG-like_sf"/>
</dbReference>
<sequence length="547" mass="58667">MKDLAGIEFPLAAEIGLALIVAALIVTIVALVLLLMRRRARSASQDGEDGASLPSPRSTPSRRRKFGPTAQTDSETPAPLAVTATTDDDTDLPAFVTAARSTAPAQDPGPAATPPFARPLPPIAPTPAIPPAIARVLAQAIVFRQSFPPEADPVPCFYGGVPRVPAAFEWPSAPHTDHPGSGLPLHFLMQVDCAALPAEARHGLLPASGALLFFADLASRPAPGALAGRVIWLPDTDNRPWAEVAPPETLPPAHRDEASAAWPWVMGEDDAGDAPQILPRWPFTPTLITLAHPQGEQPLTWPEGPLTADALLAAQGSPVAVYALSPNDFAPGADGQMNRPWAGFPHDWLAIQTLSAMLAREAGRATRTSDRSVWPDLPVEDRRELLARIASECGEWHGLARTKRAFAPLADPVRAAFWEWFSQYAPLARLIAPRGCALAVETTLHALPARADQFPQDLIARLAYRHALAVRTAARIHARIPDRLLAAPSQTETDQSERARQQILLLELSADEALGRHLGDHVLQFWISPEALAAQAFETAELIVATI</sequence>
<evidence type="ECO:0000313" key="4">
    <source>
        <dbReference type="Proteomes" id="UP001187221"/>
    </source>
</evidence>
<feature type="transmembrane region" description="Helical" evidence="2">
    <location>
        <begin position="15"/>
        <end position="36"/>
    </location>
</feature>
<feature type="region of interest" description="Disordered" evidence="1">
    <location>
        <begin position="43"/>
        <end position="87"/>
    </location>
</feature>
<reference evidence="3 4" key="1">
    <citation type="submission" date="2023-06" db="EMBL/GenBank/DDBJ databases">
        <title>Draft genome sequence of Novosphingobium sp. strain IK01.</title>
        <authorList>
            <person name="Hatamoto M."/>
            <person name="Ikarashi T."/>
            <person name="Yamaguchi T."/>
        </authorList>
    </citation>
    <scope>NUCLEOTIDE SEQUENCE [LARGE SCALE GENOMIC DNA]</scope>
    <source>
        <strain evidence="3 4">IK01</strain>
    </source>
</reference>
<feature type="region of interest" description="Disordered" evidence="1">
    <location>
        <begin position="101"/>
        <end position="123"/>
    </location>
</feature>
<evidence type="ECO:0000256" key="1">
    <source>
        <dbReference type="SAM" id="MobiDB-lite"/>
    </source>
</evidence>
<comment type="caution">
    <text evidence="3">The sequence shown here is derived from an EMBL/GenBank/DDBJ whole genome shotgun (WGS) entry which is preliminary data.</text>
</comment>
<evidence type="ECO:0000313" key="3">
    <source>
        <dbReference type="EMBL" id="GMM59287.1"/>
    </source>
</evidence>
<dbReference type="Pfam" id="PF09234">
    <property type="entry name" value="DUF1963"/>
    <property type="match status" value="1"/>
</dbReference>
<accession>A0ABQ6P336</accession>
<feature type="compositionally biased region" description="Pro residues" evidence="1">
    <location>
        <begin position="111"/>
        <end position="123"/>
    </location>
</feature>